<dbReference type="InterPro" id="IPR048280">
    <property type="entry name" value="COX6B-like"/>
</dbReference>
<feature type="non-terminal residue" evidence="7">
    <location>
        <position position="1"/>
    </location>
</feature>
<keyword evidence="2" id="KW-0496">Mitochondrion</keyword>
<comment type="subcellular location">
    <subcellularLocation>
        <location evidence="1">Mitochondrion intermembrane space</location>
    </subcellularLocation>
</comment>
<dbReference type="PANTHER" id="PTHR46811">
    <property type="entry name" value="COILED-COIL-HELIX-COILED-COIL-HELIX DOMAIN-CONTAINING PROTEIN 7"/>
    <property type="match status" value="1"/>
</dbReference>
<dbReference type="GeneID" id="106466569"/>
<evidence type="ECO:0000256" key="2">
    <source>
        <dbReference type="ARBA" id="ARBA00023128"/>
    </source>
</evidence>
<dbReference type="InterPro" id="IPR009069">
    <property type="entry name" value="Cys_alpha_HP_mot_SF"/>
</dbReference>
<dbReference type="Proteomes" id="UP000694941">
    <property type="component" value="Unplaced"/>
</dbReference>
<name>A0ABM1T353_LIMPO</name>
<dbReference type="PANTHER" id="PTHR46811:SF1">
    <property type="entry name" value="COILED-COIL-HELIX-COILED-COIL-HELIX DOMAIN-CONTAINING PROTEIN 7"/>
    <property type="match status" value="1"/>
</dbReference>
<protein>
    <recommendedName>
        <fullName evidence="5">Coiled-coil-helix-coiled-coil-helix domain-containing protein 7</fullName>
    </recommendedName>
</protein>
<evidence type="ECO:0000256" key="4">
    <source>
        <dbReference type="ARBA" id="ARBA00038205"/>
    </source>
</evidence>
<sequence>YRLITIGLADLPRSKNEKERQEIIRRGSHLSSEYNNPCLKEQQLSYNCLSDMNYDRDKCGDFFKNYRNCRDFWLKVQVDRRRKGIKPEMPWPEDREDIKKEYMAGNRKS</sequence>
<evidence type="ECO:0000313" key="7">
    <source>
        <dbReference type="RefSeq" id="XP_022250309.1"/>
    </source>
</evidence>
<dbReference type="PROSITE" id="PS51808">
    <property type="entry name" value="CHCH"/>
    <property type="match status" value="1"/>
</dbReference>
<evidence type="ECO:0000256" key="1">
    <source>
        <dbReference type="ARBA" id="ARBA00004569"/>
    </source>
</evidence>
<accession>A0ABM1T353</accession>
<evidence type="ECO:0000256" key="5">
    <source>
        <dbReference type="ARBA" id="ARBA00039509"/>
    </source>
</evidence>
<keyword evidence="6" id="KW-1185">Reference proteome</keyword>
<proteinExistence type="inferred from homology"/>
<reference evidence="7" key="1">
    <citation type="submission" date="2025-08" db="UniProtKB">
        <authorList>
            <consortium name="RefSeq"/>
        </authorList>
    </citation>
    <scope>IDENTIFICATION</scope>
    <source>
        <tissue evidence="7">Muscle</tissue>
    </source>
</reference>
<evidence type="ECO:0000256" key="3">
    <source>
        <dbReference type="ARBA" id="ARBA00023157"/>
    </source>
</evidence>
<evidence type="ECO:0000313" key="6">
    <source>
        <dbReference type="Proteomes" id="UP000694941"/>
    </source>
</evidence>
<organism evidence="6 7">
    <name type="scientific">Limulus polyphemus</name>
    <name type="common">Atlantic horseshoe crab</name>
    <dbReference type="NCBI Taxonomy" id="6850"/>
    <lineage>
        <taxon>Eukaryota</taxon>
        <taxon>Metazoa</taxon>
        <taxon>Ecdysozoa</taxon>
        <taxon>Arthropoda</taxon>
        <taxon>Chelicerata</taxon>
        <taxon>Merostomata</taxon>
        <taxon>Xiphosura</taxon>
        <taxon>Limulidae</taxon>
        <taxon>Limulus</taxon>
    </lineage>
</organism>
<dbReference type="Pfam" id="PF02297">
    <property type="entry name" value="COX6B"/>
    <property type="match status" value="1"/>
</dbReference>
<comment type="similarity">
    <text evidence="4">Belongs to the CHCHD7 family.</text>
</comment>
<dbReference type="SUPFAM" id="SSF47072">
    <property type="entry name" value="Cysteine alpha-hairpin motif"/>
    <property type="match status" value="1"/>
</dbReference>
<dbReference type="RefSeq" id="XP_022250309.1">
    <property type="nucleotide sequence ID" value="XM_022394601.1"/>
</dbReference>
<gene>
    <name evidence="7" type="primary">LOC106466569</name>
</gene>
<dbReference type="InterPro" id="IPR051040">
    <property type="entry name" value="COX23"/>
</dbReference>
<keyword evidence="3" id="KW-1015">Disulfide bond</keyword>